<protein>
    <submittedName>
        <fullName evidence="10">Amino acid/amide ABC transporter membrane protein 1 (HAAT family)</fullName>
    </submittedName>
</protein>
<feature type="transmembrane region" description="Helical" evidence="9">
    <location>
        <begin position="96"/>
        <end position="118"/>
    </location>
</feature>
<keyword evidence="11" id="KW-1185">Reference proteome</keyword>
<keyword evidence="4 9" id="KW-0812">Transmembrane</keyword>
<feature type="transmembrane region" description="Helical" evidence="9">
    <location>
        <begin position="190"/>
        <end position="214"/>
    </location>
</feature>
<evidence type="ECO:0000256" key="6">
    <source>
        <dbReference type="ARBA" id="ARBA00022989"/>
    </source>
</evidence>
<feature type="transmembrane region" description="Helical" evidence="9">
    <location>
        <begin position="6"/>
        <end position="29"/>
    </location>
</feature>
<evidence type="ECO:0000256" key="9">
    <source>
        <dbReference type="SAM" id="Phobius"/>
    </source>
</evidence>
<feature type="transmembrane region" description="Helical" evidence="9">
    <location>
        <begin position="138"/>
        <end position="160"/>
    </location>
</feature>
<keyword evidence="6 9" id="KW-1133">Transmembrane helix</keyword>
<evidence type="ECO:0000313" key="10">
    <source>
        <dbReference type="EMBL" id="ROP81401.1"/>
    </source>
</evidence>
<dbReference type="GO" id="GO:0005886">
    <property type="term" value="C:plasma membrane"/>
    <property type="evidence" value="ECO:0007669"/>
    <property type="project" value="UniProtKB-SubCell"/>
</dbReference>
<evidence type="ECO:0000256" key="7">
    <source>
        <dbReference type="ARBA" id="ARBA00023136"/>
    </source>
</evidence>
<evidence type="ECO:0000256" key="8">
    <source>
        <dbReference type="ARBA" id="ARBA00037998"/>
    </source>
</evidence>
<feature type="transmembrane region" description="Helical" evidence="9">
    <location>
        <begin position="36"/>
        <end position="58"/>
    </location>
</feature>
<comment type="caution">
    <text evidence="10">The sequence shown here is derived from an EMBL/GenBank/DDBJ whole genome shotgun (WGS) entry which is preliminary data.</text>
</comment>
<dbReference type="PANTHER" id="PTHR11795">
    <property type="entry name" value="BRANCHED-CHAIN AMINO ACID TRANSPORT SYSTEM PERMEASE PROTEIN LIVH"/>
    <property type="match status" value="1"/>
</dbReference>
<comment type="subcellular location">
    <subcellularLocation>
        <location evidence="1">Cell membrane</location>
        <topology evidence="1">Multi-pass membrane protein</topology>
    </subcellularLocation>
</comment>
<keyword evidence="2" id="KW-0813">Transport</keyword>
<evidence type="ECO:0000256" key="4">
    <source>
        <dbReference type="ARBA" id="ARBA00022692"/>
    </source>
</evidence>
<dbReference type="GO" id="GO:0006865">
    <property type="term" value="P:amino acid transport"/>
    <property type="evidence" value="ECO:0007669"/>
    <property type="project" value="UniProtKB-KW"/>
</dbReference>
<keyword evidence="5" id="KW-0029">Amino-acid transport</keyword>
<keyword evidence="3" id="KW-1003">Cell membrane</keyword>
<feature type="transmembrane region" description="Helical" evidence="9">
    <location>
        <begin position="64"/>
        <end position="84"/>
    </location>
</feature>
<evidence type="ECO:0000256" key="2">
    <source>
        <dbReference type="ARBA" id="ARBA00022448"/>
    </source>
</evidence>
<dbReference type="CDD" id="cd06582">
    <property type="entry name" value="TM_PBP1_LivH_like"/>
    <property type="match status" value="1"/>
</dbReference>
<dbReference type="Proteomes" id="UP000278222">
    <property type="component" value="Unassembled WGS sequence"/>
</dbReference>
<dbReference type="GO" id="GO:0022857">
    <property type="term" value="F:transmembrane transporter activity"/>
    <property type="evidence" value="ECO:0007669"/>
    <property type="project" value="InterPro"/>
</dbReference>
<evidence type="ECO:0000256" key="3">
    <source>
        <dbReference type="ARBA" id="ARBA00022475"/>
    </source>
</evidence>
<sequence>MSQQLIQLIVSGLAVGSVYALVGLAFIMVNEATGVVNFATGQMVAIGCFLAVTTGIQLELPLVAAYPAALAAMALFGIVFYAVVFRPLQDRPVVTVIIGTVMIGIVIQNAALITWGSVPFRPRSPFGRQVVDVFGASISAHALFVIAVAFLMIGLLYVFIYKTAIGARMRAVAQDRDAARLMGIGVDRMFVLTWVIAGLLTGTAGILVGPMWFADVNMGDPIALKAFAAIIIGGFSSVPGAIVGGILVGLSEMLGAAYISSAYKDGLVFLVMILFLLVRPQGIFGERIGQRA</sequence>
<proteinExistence type="inferred from homology"/>
<name>A0A3N1KKQ5_9PROT</name>
<evidence type="ECO:0000313" key="11">
    <source>
        <dbReference type="Proteomes" id="UP000278222"/>
    </source>
</evidence>
<feature type="transmembrane region" description="Helical" evidence="9">
    <location>
        <begin position="262"/>
        <end position="278"/>
    </location>
</feature>
<dbReference type="PANTHER" id="PTHR11795:SF450">
    <property type="entry name" value="ABC TRANSPORTER PERMEASE PROTEIN"/>
    <property type="match status" value="1"/>
</dbReference>
<feature type="transmembrane region" description="Helical" evidence="9">
    <location>
        <begin position="226"/>
        <end position="250"/>
    </location>
</feature>
<dbReference type="RefSeq" id="WP_170216734.1">
    <property type="nucleotide sequence ID" value="NZ_AP019700.1"/>
</dbReference>
<evidence type="ECO:0000256" key="1">
    <source>
        <dbReference type="ARBA" id="ARBA00004651"/>
    </source>
</evidence>
<comment type="similarity">
    <text evidence="8">Belongs to the binding-protein-dependent transport system permease family. LivHM subfamily.</text>
</comment>
<organism evidence="10 11">
    <name type="scientific">Stella humosa</name>
    <dbReference type="NCBI Taxonomy" id="94"/>
    <lineage>
        <taxon>Bacteria</taxon>
        <taxon>Pseudomonadati</taxon>
        <taxon>Pseudomonadota</taxon>
        <taxon>Alphaproteobacteria</taxon>
        <taxon>Rhodospirillales</taxon>
        <taxon>Stellaceae</taxon>
        <taxon>Stella</taxon>
    </lineage>
</organism>
<dbReference type="InterPro" id="IPR001851">
    <property type="entry name" value="ABC_transp_permease"/>
</dbReference>
<evidence type="ECO:0000256" key="5">
    <source>
        <dbReference type="ARBA" id="ARBA00022970"/>
    </source>
</evidence>
<dbReference type="Pfam" id="PF02653">
    <property type="entry name" value="BPD_transp_2"/>
    <property type="match status" value="1"/>
</dbReference>
<gene>
    <name evidence="10" type="ORF">EDC65_5259</name>
</gene>
<keyword evidence="7 9" id="KW-0472">Membrane</keyword>
<dbReference type="InterPro" id="IPR052157">
    <property type="entry name" value="BCAA_transport_permease"/>
</dbReference>
<reference evidence="10 11" key="1">
    <citation type="submission" date="2018-11" db="EMBL/GenBank/DDBJ databases">
        <title>Genomic Encyclopedia of Type Strains, Phase IV (KMG-IV): sequencing the most valuable type-strain genomes for metagenomic binning, comparative biology and taxonomic classification.</title>
        <authorList>
            <person name="Goeker M."/>
        </authorList>
    </citation>
    <scope>NUCLEOTIDE SEQUENCE [LARGE SCALE GENOMIC DNA]</scope>
    <source>
        <strain evidence="10 11">DSM 5900</strain>
    </source>
</reference>
<dbReference type="AlphaFoldDB" id="A0A3N1KKQ5"/>
<dbReference type="EMBL" id="RJKX01000018">
    <property type="protein sequence ID" value="ROP81401.1"/>
    <property type="molecule type" value="Genomic_DNA"/>
</dbReference>
<accession>A0A3N1KKQ5</accession>